<reference evidence="2" key="1">
    <citation type="submission" date="2023-03" db="EMBL/GenBank/DDBJ databases">
        <title>Massive genome expansion in bonnet fungi (Mycena s.s.) driven by repeated elements and novel gene families across ecological guilds.</title>
        <authorList>
            <consortium name="Lawrence Berkeley National Laboratory"/>
            <person name="Harder C.B."/>
            <person name="Miyauchi S."/>
            <person name="Viragh M."/>
            <person name="Kuo A."/>
            <person name="Thoen E."/>
            <person name="Andreopoulos B."/>
            <person name="Lu D."/>
            <person name="Skrede I."/>
            <person name="Drula E."/>
            <person name="Henrissat B."/>
            <person name="Morin E."/>
            <person name="Kohler A."/>
            <person name="Barry K."/>
            <person name="LaButti K."/>
            <person name="Morin E."/>
            <person name="Salamov A."/>
            <person name="Lipzen A."/>
            <person name="Mereny Z."/>
            <person name="Hegedus B."/>
            <person name="Baldrian P."/>
            <person name="Stursova M."/>
            <person name="Weitz H."/>
            <person name="Taylor A."/>
            <person name="Grigoriev I.V."/>
            <person name="Nagy L.G."/>
            <person name="Martin F."/>
            <person name="Kauserud H."/>
        </authorList>
    </citation>
    <scope>NUCLEOTIDE SEQUENCE</scope>
    <source>
        <strain evidence="2">9284</strain>
    </source>
</reference>
<accession>A0AAD7C1D0</accession>
<evidence type="ECO:0000256" key="1">
    <source>
        <dbReference type="SAM" id="MobiDB-lite"/>
    </source>
</evidence>
<evidence type="ECO:0000313" key="2">
    <source>
        <dbReference type="EMBL" id="KAJ7636378.1"/>
    </source>
</evidence>
<organism evidence="2 3">
    <name type="scientific">Roridomyces roridus</name>
    <dbReference type="NCBI Taxonomy" id="1738132"/>
    <lineage>
        <taxon>Eukaryota</taxon>
        <taxon>Fungi</taxon>
        <taxon>Dikarya</taxon>
        <taxon>Basidiomycota</taxon>
        <taxon>Agaricomycotina</taxon>
        <taxon>Agaricomycetes</taxon>
        <taxon>Agaricomycetidae</taxon>
        <taxon>Agaricales</taxon>
        <taxon>Marasmiineae</taxon>
        <taxon>Mycenaceae</taxon>
        <taxon>Roridomyces</taxon>
    </lineage>
</organism>
<feature type="compositionally biased region" description="Basic and acidic residues" evidence="1">
    <location>
        <begin position="77"/>
        <end position="87"/>
    </location>
</feature>
<gene>
    <name evidence="2" type="ORF">FB45DRAFT_864427</name>
</gene>
<feature type="region of interest" description="Disordered" evidence="1">
    <location>
        <begin position="77"/>
        <end position="99"/>
    </location>
</feature>
<dbReference type="EMBL" id="JARKIF010000006">
    <property type="protein sequence ID" value="KAJ7636378.1"/>
    <property type="molecule type" value="Genomic_DNA"/>
</dbReference>
<proteinExistence type="predicted"/>
<keyword evidence="3" id="KW-1185">Reference proteome</keyword>
<protein>
    <submittedName>
        <fullName evidence="2">Uncharacterized protein</fullName>
    </submittedName>
</protein>
<sequence length="130" mass="14239">MQPTSDMQPAAPCYSTATGENSVIGDEGCRVRTYRVNGRRRHREQTQRNQQGTVGNGITREGSRTVSTRFLCKSKSHTFEQETHHGTGEQTKGGDTPCNDVKEREVAITGAQAAAIKKFRRERGGAAAMV</sequence>
<feature type="region of interest" description="Disordered" evidence="1">
    <location>
        <begin position="34"/>
        <end position="64"/>
    </location>
</feature>
<evidence type="ECO:0000313" key="3">
    <source>
        <dbReference type="Proteomes" id="UP001221142"/>
    </source>
</evidence>
<dbReference type="Proteomes" id="UP001221142">
    <property type="component" value="Unassembled WGS sequence"/>
</dbReference>
<dbReference type="AlphaFoldDB" id="A0AAD7C1D0"/>
<name>A0AAD7C1D0_9AGAR</name>
<comment type="caution">
    <text evidence="2">The sequence shown here is derived from an EMBL/GenBank/DDBJ whole genome shotgun (WGS) entry which is preliminary data.</text>
</comment>